<dbReference type="EMBL" id="JAJEPV010000003">
    <property type="protein sequence ID" value="MCC2118319.1"/>
    <property type="molecule type" value="Genomic_DNA"/>
</dbReference>
<organism evidence="2 3">
    <name type="scientific">Waltera acetigignens</name>
    <dbReference type="NCBI Taxonomy" id="2981769"/>
    <lineage>
        <taxon>Bacteria</taxon>
        <taxon>Bacillati</taxon>
        <taxon>Bacillota</taxon>
        <taxon>Clostridia</taxon>
        <taxon>Lachnospirales</taxon>
        <taxon>Lachnospiraceae</taxon>
        <taxon>Waltera</taxon>
    </lineage>
</organism>
<evidence type="ECO:0000313" key="3">
    <source>
        <dbReference type="Proteomes" id="UP001197795"/>
    </source>
</evidence>
<sequence length="307" mass="35909">MDFLKQVSIEIYPEGASDEERKSYSKKYGAQMHALLDAIRRQRQEREFSQQRNGSGKECFEEKSVRDSMMSGYESGQGKLWIVDNGIRAQELLEQGCPVLVWLHEDNRDQDFSGVRYACENISELDFDYLEKVYRRYVGIPWEILTTERCLIRETGAEDLDALYEIYADPSVTKYTEGLYPERAKEEAYLKDYTENMYYFYNYGVWTICDRMTGQVIGRAGFSNREGYEDPELGFVIGVPWQRQGYATEVCKALLKYGKEELGFERVQMLVMPENEISLHLAERLGFSQLDQVTWEGTCYERLLMEL</sequence>
<dbReference type="SUPFAM" id="SSF55729">
    <property type="entry name" value="Acyl-CoA N-acyltransferases (Nat)"/>
    <property type="match status" value="1"/>
</dbReference>
<dbReference type="InterPro" id="IPR016181">
    <property type="entry name" value="Acyl_CoA_acyltransferase"/>
</dbReference>
<evidence type="ECO:0000313" key="2">
    <source>
        <dbReference type="EMBL" id="MCC2118319.1"/>
    </source>
</evidence>
<dbReference type="RefSeq" id="WP_227063974.1">
    <property type="nucleotide sequence ID" value="NZ_JAJEPV010000003.1"/>
</dbReference>
<keyword evidence="3" id="KW-1185">Reference proteome</keyword>
<dbReference type="Proteomes" id="UP001197795">
    <property type="component" value="Unassembled WGS sequence"/>
</dbReference>
<dbReference type="PROSITE" id="PS51186">
    <property type="entry name" value="GNAT"/>
    <property type="match status" value="1"/>
</dbReference>
<evidence type="ECO:0000259" key="1">
    <source>
        <dbReference type="PROSITE" id="PS51186"/>
    </source>
</evidence>
<proteinExistence type="predicted"/>
<comment type="caution">
    <text evidence="2">The sequence shown here is derived from an EMBL/GenBank/DDBJ whole genome shotgun (WGS) entry which is preliminary data.</text>
</comment>
<reference evidence="2 3" key="1">
    <citation type="submission" date="2021-10" db="EMBL/GenBank/DDBJ databases">
        <title>Anaerobic single-cell dispensing facilitates the cultivation of human gut bacteria.</title>
        <authorList>
            <person name="Afrizal A."/>
        </authorList>
    </citation>
    <scope>NUCLEOTIDE SEQUENCE [LARGE SCALE GENOMIC DNA]</scope>
    <source>
        <strain evidence="2 3">CLA-AA-H273</strain>
    </source>
</reference>
<dbReference type="PANTHER" id="PTHR43792:SF1">
    <property type="entry name" value="N-ACETYLTRANSFERASE DOMAIN-CONTAINING PROTEIN"/>
    <property type="match status" value="1"/>
</dbReference>
<accession>A0AAE3D7J1</accession>
<dbReference type="InterPro" id="IPR000182">
    <property type="entry name" value="GNAT_dom"/>
</dbReference>
<dbReference type="InterPro" id="IPR051531">
    <property type="entry name" value="N-acetyltransferase"/>
</dbReference>
<gene>
    <name evidence="2" type="ORF">LKD75_01715</name>
</gene>
<dbReference type="PANTHER" id="PTHR43792">
    <property type="entry name" value="GNAT FAMILY, PUTATIVE (AFU_ORTHOLOGUE AFUA_3G00765)-RELATED-RELATED"/>
    <property type="match status" value="1"/>
</dbReference>
<dbReference type="GO" id="GO:0016747">
    <property type="term" value="F:acyltransferase activity, transferring groups other than amino-acyl groups"/>
    <property type="evidence" value="ECO:0007669"/>
    <property type="project" value="InterPro"/>
</dbReference>
<dbReference type="Pfam" id="PF13302">
    <property type="entry name" value="Acetyltransf_3"/>
    <property type="match status" value="1"/>
</dbReference>
<dbReference type="AlphaFoldDB" id="A0AAE3D7J1"/>
<protein>
    <submittedName>
        <fullName evidence="2">GNAT family N-acetyltransferase</fullName>
    </submittedName>
</protein>
<name>A0AAE3D7J1_9FIRM</name>
<dbReference type="Gene3D" id="3.40.630.30">
    <property type="match status" value="1"/>
</dbReference>
<feature type="domain" description="N-acetyltransferase" evidence="1">
    <location>
        <begin position="150"/>
        <end position="307"/>
    </location>
</feature>